<sequence length="115" mass="13207">MYFVTIIFPIFLFCCLCAMTWADDSPTILSISPKDPVHLRQKRTLLLKKKILGAGIIGLGLGVGVGALKGYKYGHYSRPYSYHSPIIIERPTYYPKPYYIDSSPYYSYSNYGHYY</sequence>
<dbReference type="EMBL" id="JAQQBS010001424">
    <property type="protein sequence ID" value="KAK0159380.1"/>
    <property type="molecule type" value="Genomic_DNA"/>
</dbReference>
<reference evidence="3" key="2">
    <citation type="submission" date="2023-03" db="EMBL/GenBank/DDBJ databases">
        <authorList>
            <person name="Inwood S.N."/>
            <person name="Skelly J.G."/>
            <person name="Guhlin J."/>
            <person name="Harrop T.W.R."/>
            <person name="Goldson S.G."/>
            <person name="Dearden P.K."/>
        </authorList>
    </citation>
    <scope>NUCLEOTIDE SEQUENCE</scope>
    <source>
        <strain evidence="3">Irish</strain>
        <tissue evidence="3">Whole body</tissue>
    </source>
</reference>
<accession>A0AA39C8E9</accession>
<name>A0AA39C8E9_9HYME</name>
<keyword evidence="2" id="KW-0732">Signal</keyword>
<feature type="signal peptide" evidence="2">
    <location>
        <begin position="1"/>
        <end position="22"/>
    </location>
</feature>
<keyword evidence="1" id="KW-0472">Membrane</keyword>
<dbReference type="Proteomes" id="UP001168990">
    <property type="component" value="Unassembled WGS sequence"/>
</dbReference>
<keyword evidence="4" id="KW-1185">Reference proteome</keyword>
<evidence type="ECO:0000256" key="2">
    <source>
        <dbReference type="SAM" id="SignalP"/>
    </source>
</evidence>
<gene>
    <name evidence="3" type="ORF">PV328_010263</name>
</gene>
<dbReference type="AlphaFoldDB" id="A0AA39C8E9"/>
<evidence type="ECO:0000313" key="3">
    <source>
        <dbReference type="EMBL" id="KAK0159380.1"/>
    </source>
</evidence>
<keyword evidence="1" id="KW-1133">Transmembrane helix</keyword>
<evidence type="ECO:0000256" key="1">
    <source>
        <dbReference type="SAM" id="Phobius"/>
    </source>
</evidence>
<proteinExistence type="predicted"/>
<reference evidence="3" key="1">
    <citation type="journal article" date="2023" name="bioRxiv">
        <title>Scaffold-level genome assemblies of two parasitoid biocontrol wasps reveal the parthenogenesis mechanism and an associated novel virus.</title>
        <authorList>
            <person name="Inwood S."/>
            <person name="Skelly J."/>
            <person name="Guhlin J."/>
            <person name="Harrop T."/>
            <person name="Goldson S."/>
            <person name="Dearden P."/>
        </authorList>
    </citation>
    <scope>NUCLEOTIDE SEQUENCE</scope>
    <source>
        <strain evidence="3">Irish</strain>
        <tissue evidence="3">Whole body</tissue>
    </source>
</reference>
<protein>
    <submittedName>
        <fullName evidence="3">Uncharacterized protein</fullName>
    </submittedName>
</protein>
<feature type="chain" id="PRO_5041221305" evidence="2">
    <location>
        <begin position="23"/>
        <end position="115"/>
    </location>
</feature>
<organism evidence="3 4">
    <name type="scientific">Microctonus aethiopoides</name>
    <dbReference type="NCBI Taxonomy" id="144406"/>
    <lineage>
        <taxon>Eukaryota</taxon>
        <taxon>Metazoa</taxon>
        <taxon>Ecdysozoa</taxon>
        <taxon>Arthropoda</taxon>
        <taxon>Hexapoda</taxon>
        <taxon>Insecta</taxon>
        <taxon>Pterygota</taxon>
        <taxon>Neoptera</taxon>
        <taxon>Endopterygota</taxon>
        <taxon>Hymenoptera</taxon>
        <taxon>Apocrita</taxon>
        <taxon>Ichneumonoidea</taxon>
        <taxon>Braconidae</taxon>
        <taxon>Euphorinae</taxon>
        <taxon>Microctonus</taxon>
    </lineage>
</organism>
<feature type="transmembrane region" description="Helical" evidence="1">
    <location>
        <begin position="51"/>
        <end position="71"/>
    </location>
</feature>
<evidence type="ECO:0000313" key="4">
    <source>
        <dbReference type="Proteomes" id="UP001168990"/>
    </source>
</evidence>
<comment type="caution">
    <text evidence="3">The sequence shown here is derived from an EMBL/GenBank/DDBJ whole genome shotgun (WGS) entry which is preliminary data.</text>
</comment>
<keyword evidence="1" id="KW-0812">Transmembrane</keyword>